<dbReference type="AlphaFoldDB" id="A0A177KXG8"/>
<protein>
    <submittedName>
        <fullName evidence="1">Uncharacterized protein</fullName>
    </submittedName>
</protein>
<reference evidence="1 2" key="1">
    <citation type="submission" date="2016-01" db="EMBL/GenBank/DDBJ databases">
        <title>Investigation of taxonomic status of Bacillus aminovorans.</title>
        <authorList>
            <person name="Verma A."/>
            <person name="Pal Y."/>
            <person name="Krishnamurthi S."/>
        </authorList>
    </citation>
    <scope>NUCLEOTIDE SEQUENCE [LARGE SCALE GENOMIC DNA]</scope>
    <source>
        <strain evidence="1 2">DSM 4337</strain>
    </source>
</reference>
<gene>
    <name evidence="1" type="ORF">AWH48_02145</name>
</gene>
<accession>A0A177KXG8</accession>
<comment type="caution">
    <text evidence="1">The sequence shown here is derived from an EMBL/GenBank/DDBJ whole genome shotgun (WGS) entry which is preliminary data.</text>
</comment>
<dbReference type="Proteomes" id="UP000077271">
    <property type="component" value="Unassembled WGS sequence"/>
</dbReference>
<sequence length="118" mass="13917">MNEHLLEILTREIVASLSIERRQLYQFIVHLEDELAQQAETSDHFLSLLVKHAPHEQAAKHFNRSHGETIKLMKEIEKEIDEKLQLKIKKAKWIDCTRTIAKKRGRNSQKTSLYLFVI</sequence>
<evidence type="ECO:0000313" key="1">
    <source>
        <dbReference type="EMBL" id="OAH57836.1"/>
    </source>
</evidence>
<organism evidence="1 2">
    <name type="scientific">Domibacillus aminovorans</name>
    <dbReference type="NCBI Taxonomy" id="29332"/>
    <lineage>
        <taxon>Bacteria</taxon>
        <taxon>Bacillati</taxon>
        <taxon>Bacillota</taxon>
        <taxon>Bacilli</taxon>
        <taxon>Bacillales</taxon>
        <taxon>Bacillaceae</taxon>
        <taxon>Domibacillus</taxon>
    </lineage>
</organism>
<evidence type="ECO:0000313" key="2">
    <source>
        <dbReference type="Proteomes" id="UP000077271"/>
    </source>
</evidence>
<dbReference type="EMBL" id="LQWZ01000012">
    <property type="protein sequence ID" value="OAH57836.1"/>
    <property type="molecule type" value="Genomic_DNA"/>
</dbReference>
<proteinExistence type="predicted"/>
<dbReference type="RefSeq" id="WP_063974757.1">
    <property type="nucleotide sequence ID" value="NZ_LQWZ01000012.1"/>
</dbReference>
<name>A0A177KXG8_9BACI</name>
<dbReference type="OrthoDB" id="2720271at2"/>